<dbReference type="PIRSF" id="PIRSF005572">
    <property type="entry name" value="NifS"/>
    <property type="match status" value="1"/>
</dbReference>
<dbReference type="OrthoDB" id="9808002at2"/>
<protein>
    <submittedName>
        <fullName evidence="4">Cysteine desulfurase</fullName>
        <ecNumber evidence="4">2.8.1.7</ecNumber>
    </submittedName>
</protein>
<name>A0A221MAC3_9BACI</name>
<gene>
    <name evidence="4" type="ORF">CFK40_06055</name>
</gene>
<dbReference type="SUPFAM" id="SSF53383">
    <property type="entry name" value="PLP-dependent transferases"/>
    <property type="match status" value="1"/>
</dbReference>
<dbReference type="PANTHER" id="PTHR11601">
    <property type="entry name" value="CYSTEINE DESULFURYLASE FAMILY MEMBER"/>
    <property type="match status" value="1"/>
</dbReference>
<keyword evidence="2" id="KW-0663">Pyridoxal phosphate</keyword>
<keyword evidence="5" id="KW-1185">Reference proteome</keyword>
<dbReference type="EC" id="2.8.1.7" evidence="4"/>
<dbReference type="AlphaFoldDB" id="A0A221MAC3"/>
<evidence type="ECO:0000313" key="4">
    <source>
        <dbReference type="EMBL" id="ASN04608.1"/>
    </source>
</evidence>
<dbReference type="KEGG" id="vne:CFK40_06055"/>
<dbReference type="InterPro" id="IPR015422">
    <property type="entry name" value="PyrdxlP-dep_Trfase_small"/>
</dbReference>
<feature type="domain" description="Aminotransferase class V" evidence="3">
    <location>
        <begin position="2"/>
        <end position="363"/>
    </location>
</feature>
<accession>A0A221MAC3</accession>
<proteinExistence type="predicted"/>
<dbReference type="InterPro" id="IPR000192">
    <property type="entry name" value="Aminotrans_V_dom"/>
</dbReference>
<evidence type="ECO:0000259" key="3">
    <source>
        <dbReference type="Pfam" id="PF00266"/>
    </source>
</evidence>
<dbReference type="InterPro" id="IPR015421">
    <property type="entry name" value="PyrdxlP-dep_Trfase_major"/>
</dbReference>
<dbReference type="Gene3D" id="3.90.1150.10">
    <property type="entry name" value="Aspartate Aminotransferase, domain 1"/>
    <property type="match status" value="1"/>
</dbReference>
<dbReference type="InterPro" id="IPR016454">
    <property type="entry name" value="Cysteine_dSase"/>
</dbReference>
<dbReference type="PANTHER" id="PTHR11601:SF36">
    <property type="entry name" value="CYSTEINE DESULFURASE NIFS-RELATED"/>
    <property type="match status" value="1"/>
</dbReference>
<dbReference type="GO" id="GO:0031071">
    <property type="term" value="F:cysteine desulfurase activity"/>
    <property type="evidence" value="ECO:0007669"/>
    <property type="project" value="UniProtKB-EC"/>
</dbReference>
<evidence type="ECO:0000313" key="5">
    <source>
        <dbReference type="Proteomes" id="UP000204391"/>
    </source>
</evidence>
<dbReference type="Pfam" id="PF00266">
    <property type="entry name" value="Aminotran_5"/>
    <property type="match status" value="1"/>
</dbReference>
<evidence type="ECO:0000256" key="1">
    <source>
        <dbReference type="ARBA" id="ARBA00001933"/>
    </source>
</evidence>
<comment type="cofactor">
    <cofactor evidence="1">
        <name>pyridoxal 5'-phosphate</name>
        <dbReference type="ChEBI" id="CHEBI:597326"/>
    </cofactor>
</comment>
<keyword evidence="4" id="KW-0808">Transferase</keyword>
<dbReference type="RefSeq" id="WP_089531459.1">
    <property type="nucleotide sequence ID" value="NZ_CP022437.1"/>
</dbReference>
<dbReference type="EMBL" id="CP022437">
    <property type="protein sequence ID" value="ASN04608.1"/>
    <property type="molecule type" value="Genomic_DNA"/>
</dbReference>
<reference evidence="4 5" key="1">
    <citation type="journal article" date="2003" name="Int. J. Syst. Evol. Microbiol.">
        <title>Virgibacillus carmonensis sp. nov., Virgibacillus necropolis sp. nov. and Virgibacillus picturae sp. nov., three novel species isolated from deteriorated mural paintings, transfer of the species of the genus salibacillus to Virgibacillus, as Virgibacillus marismortui comb. nov. and Virgibacillus salexigens comb. nov., and emended description of the genus Virgibacillus.</title>
        <authorList>
            <person name="Heyrman J."/>
            <person name="Logan N.A."/>
            <person name="Busse H.J."/>
            <person name="Balcaen A."/>
            <person name="Lebbe L."/>
            <person name="Rodriguez-Diaz M."/>
            <person name="Swings J."/>
            <person name="De Vos P."/>
        </authorList>
    </citation>
    <scope>NUCLEOTIDE SEQUENCE [LARGE SCALE GENOMIC DNA]</scope>
    <source>
        <strain evidence="4 5">LMG 19488</strain>
    </source>
</reference>
<sequence>MIYLDYAATTPMSEESLAIFNQVSKSFYGNPSSHHDIGTRASQLLKTCREELAELLGCSSEGIFFTSGGSESNILALTSLIDANKEKGNHLITTVSEHSSVYNFFKQMEKVGFDVTYLPLDEHGQVRLDDVKSAIRHTTILASIQHSNGEIGTLQPVESIGNLLHQHHVLFHCDAVQTFGKTPLNLSTTKIDSLSVSSHKLYGPNGVGAVYINPQVKWKAQLPNTTHEKGFRPGTVNVPGIAAFVTSAKAACDDRIKEHKRINGLRNTMIDKLNQLSVDIYIEGHPANFSPHILGLRIDGIEGQYVMLECNRYGIAISTGSACQVGNQKPSRTMKALGRSDTEAKQFIRLSFGKHTTAQDIDKTAETFKKIIEKFYLS</sequence>
<dbReference type="Gene3D" id="3.40.640.10">
    <property type="entry name" value="Type I PLP-dependent aspartate aminotransferase-like (Major domain)"/>
    <property type="match status" value="1"/>
</dbReference>
<dbReference type="NCBIfam" id="NF002806">
    <property type="entry name" value="PRK02948.1"/>
    <property type="match status" value="1"/>
</dbReference>
<evidence type="ECO:0000256" key="2">
    <source>
        <dbReference type="ARBA" id="ARBA00022898"/>
    </source>
</evidence>
<organism evidence="4 5">
    <name type="scientific">Virgibacillus necropolis</name>
    <dbReference type="NCBI Taxonomy" id="163877"/>
    <lineage>
        <taxon>Bacteria</taxon>
        <taxon>Bacillati</taxon>
        <taxon>Bacillota</taxon>
        <taxon>Bacilli</taxon>
        <taxon>Bacillales</taxon>
        <taxon>Bacillaceae</taxon>
        <taxon>Virgibacillus</taxon>
    </lineage>
</organism>
<dbReference type="Proteomes" id="UP000204391">
    <property type="component" value="Chromosome"/>
</dbReference>
<dbReference type="InterPro" id="IPR015424">
    <property type="entry name" value="PyrdxlP-dep_Trfase"/>
</dbReference>